<evidence type="ECO:0000313" key="3">
    <source>
        <dbReference type="Proteomes" id="UP001497623"/>
    </source>
</evidence>
<dbReference type="Proteomes" id="UP001497623">
    <property type="component" value="Unassembled WGS sequence"/>
</dbReference>
<comment type="caution">
    <text evidence="2">The sequence shown here is derived from an EMBL/GenBank/DDBJ whole genome shotgun (WGS) entry which is preliminary data.</text>
</comment>
<feature type="region of interest" description="Disordered" evidence="1">
    <location>
        <begin position="1"/>
        <end position="22"/>
    </location>
</feature>
<reference evidence="2 3" key="1">
    <citation type="submission" date="2024-05" db="EMBL/GenBank/DDBJ databases">
        <authorList>
            <person name="Wallberg A."/>
        </authorList>
    </citation>
    <scope>NUCLEOTIDE SEQUENCE [LARGE SCALE GENOMIC DNA]</scope>
</reference>
<name>A0AAV2SA18_MEGNR</name>
<gene>
    <name evidence="2" type="ORF">MNOR_LOCUS33716</name>
</gene>
<protein>
    <submittedName>
        <fullName evidence="2">Uncharacterized protein</fullName>
    </submittedName>
</protein>
<proteinExistence type="predicted"/>
<dbReference type="AlphaFoldDB" id="A0AAV2SA18"/>
<evidence type="ECO:0000313" key="2">
    <source>
        <dbReference type="EMBL" id="CAL4168577.1"/>
    </source>
</evidence>
<dbReference type="EMBL" id="CAXKWB010049438">
    <property type="protein sequence ID" value="CAL4168577.1"/>
    <property type="molecule type" value="Genomic_DNA"/>
</dbReference>
<keyword evidence="3" id="KW-1185">Reference proteome</keyword>
<evidence type="ECO:0000256" key="1">
    <source>
        <dbReference type="SAM" id="MobiDB-lite"/>
    </source>
</evidence>
<sequence length="120" mass="13830">MSKTHVRSASMVGGEDSSDLGHDHRLQFPAEWHRPTSKVLQWLKDCFIPSKGNYTRSNLDTQAMYGARPTFGYIKRKALFPAEQNHHHTELIELLRTIEIMARRKSEKATKETISHKKGK</sequence>
<accession>A0AAV2SA18</accession>
<organism evidence="2 3">
    <name type="scientific">Meganyctiphanes norvegica</name>
    <name type="common">Northern krill</name>
    <name type="synonym">Thysanopoda norvegica</name>
    <dbReference type="NCBI Taxonomy" id="48144"/>
    <lineage>
        <taxon>Eukaryota</taxon>
        <taxon>Metazoa</taxon>
        <taxon>Ecdysozoa</taxon>
        <taxon>Arthropoda</taxon>
        <taxon>Crustacea</taxon>
        <taxon>Multicrustacea</taxon>
        <taxon>Malacostraca</taxon>
        <taxon>Eumalacostraca</taxon>
        <taxon>Eucarida</taxon>
        <taxon>Euphausiacea</taxon>
        <taxon>Euphausiidae</taxon>
        <taxon>Meganyctiphanes</taxon>
    </lineage>
</organism>